<evidence type="ECO:0000259" key="2">
    <source>
        <dbReference type="Pfam" id="PF18935"/>
    </source>
</evidence>
<evidence type="ECO:0000313" key="4">
    <source>
        <dbReference type="Proteomes" id="UP000016160"/>
    </source>
</evidence>
<evidence type="ECO:0000313" key="3">
    <source>
        <dbReference type="EMBL" id="CDF79964.1"/>
    </source>
</evidence>
<protein>
    <recommendedName>
        <fullName evidence="2">DUF5683 domain-containing protein</fullName>
    </recommendedName>
</protein>
<gene>
    <name evidence="3" type="ORF">BN863_22520</name>
</gene>
<name>T2KPP8_FORAG</name>
<dbReference type="HOGENOM" id="CLU_060256_1_1_10"/>
<dbReference type="PATRIC" id="fig|1347342.6.peg.2260"/>
<evidence type="ECO:0000256" key="1">
    <source>
        <dbReference type="SAM" id="SignalP"/>
    </source>
</evidence>
<organism evidence="3 4">
    <name type="scientific">Formosa agariphila (strain DSM 15362 / KCTC 12365 / LMG 23005 / KMM 3901 / M-2Alg 35-1)</name>
    <dbReference type="NCBI Taxonomy" id="1347342"/>
    <lineage>
        <taxon>Bacteria</taxon>
        <taxon>Pseudomonadati</taxon>
        <taxon>Bacteroidota</taxon>
        <taxon>Flavobacteriia</taxon>
        <taxon>Flavobacteriales</taxon>
        <taxon>Flavobacteriaceae</taxon>
        <taxon>Formosa</taxon>
    </lineage>
</organism>
<proteinExistence type="predicted"/>
<dbReference type="InterPro" id="IPR043738">
    <property type="entry name" value="DUF5683"/>
</dbReference>
<dbReference type="eggNOG" id="ENOG502ZCD0">
    <property type="taxonomic scope" value="Bacteria"/>
</dbReference>
<accession>T2KPP8</accession>
<dbReference type="Pfam" id="PF18935">
    <property type="entry name" value="DUF5683"/>
    <property type="match status" value="1"/>
</dbReference>
<dbReference type="AlphaFoldDB" id="T2KPP8"/>
<keyword evidence="1" id="KW-0732">Signal</keyword>
<feature type="domain" description="DUF5683" evidence="2">
    <location>
        <begin position="77"/>
        <end position="222"/>
    </location>
</feature>
<sequence length="222" mass="25147">MYRVQSKLFIITLLSFLFCLNSLAQEDRKETSADAVKTVDSLLVGNTLVTTEAQNTLKVSDTLAVQEAKIDSRFIDPLAPARAAFYSAILPGLGQAYNRKYWKIPIVYAAIGTGIYFYIDNNNAYNRYRAAYKRRLAGFTDDEYYGRVSDDGLINAQEQLRSNKEMSLLITVGLYVLNIVDANVDAHLLQFNIDDNLTLSPHFNYNEMEDTTNLGLTFNFKF</sequence>
<dbReference type="STRING" id="1347342.BN863_22520"/>
<keyword evidence="4" id="KW-1185">Reference proteome</keyword>
<feature type="chain" id="PRO_5004591133" description="DUF5683 domain-containing protein" evidence="1">
    <location>
        <begin position="25"/>
        <end position="222"/>
    </location>
</feature>
<feature type="signal peptide" evidence="1">
    <location>
        <begin position="1"/>
        <end position="24"/>
    </location>
</feature>
<dbReference type="EMBL" id="HG315671">
    <property type="protein sequence ID" value="CDF79964.1"/>
    <property type="molecule type" value="Genomic_DNA"/>
</dbReference>
<dbReference type="Proteomes" id="UP000016160">
    <property type="component" value="Chromosome"/>
</dbReference>
<reference evidence="3 4" key="1">
    <citation type="journal article" date="2013" name="Appl. Environ. Microbiol.">
        <title>The genome of the alga-associated marine flavobacterium Formosa agariphila KMM 3901T reveals a broad potential for degradation of algal polysaccharides.</title>
        <authorList>
            <person name="Mann A.J."/>
            <person name="Hahnke R.L."/>
            <person name="Huang S."/>
            <person name="Werner J."/>
            <person name="Xing P."/>
            <person name="Barbeyron T."/>
            <person name="Huettel B."/>
            <person name="Stueber K."/>
            <person name="Reinhardt R."/>
            <person name="Harder J."/>
            <person name="Gloeckner F.O."/>
            <person name="Amann R.I."/>
            <person name="Teeling H."/>
        </authorList>
    </citation>
    <scope>NUCLEOTIDE SEQUENCE [LARGE SCALE GENOMIC DNA]</scope>
    <source>
        <strain evidence="4">DSM 15362 / KCTC 12365 / LMG 23005 / KMM 3901</strain>
    </source>
</reference>